<sequence>WDPSKLELVSDSDVDRYFSKVDAEGWKDLEFPKRFNNLPAHAISKL</sequence>
<evidence type="ECO:0000313" key="2">
    <source>
        <dbReference type="Proteomes" id="UP000265520"/>
    </source>
</evidence>
<keyword evidence="2" id="KW-1185">Reference proteome</keyword>
<keyword evidence="1" id="KW-0378">Hydrolase</keyword>
<comment type="caution">
    <text evidence="1">The sequence shown here is derived from an EMBL/GenBank/DDBJ whole genome shotgun (WGS) entry which is preliminary data.</text>
</comment>
<accession>A0A392Q8L3</accession>
<name>A0A392Q8L3_9FABA</name>
<dbReference type="EMBL" id="LXQA010120090">
    <property type="protein sequence ID" value="MCI20484.1"/>
    <property type="molecule type" value="Genomic_DNA"/>
</dbReference>
<protein>
    <submittedName>
        <fullName evidence="1">3-hydroxyisobutyryl-CoA hydrolase 1-like</fullName>
    </submittedName>
</protein>
<organism evidence="1 2">
    <name type="scientific">Trifolium medium</name>
    <dbReference type="NCBI Taxonomy" id="97028"/>
    <lineage>
        <taxon>Eukaryota</taxon>
        <taxon>Viridiplantae</taxon>
        <taxon>Streptophyta</taxon>
        <taxon>Embryophyta</taxon>
        <taxon>Tracheophyta</taxon>
        <taxon>Spermatophyta</taxon>
        <taxon>Magnoliopsida</taxon>
        <taxon>eudicotyledons</taxon>
        <taxon>Gunneridae</taxon>
        <taxon>Pentapetalae</taxon>
        <taxon>rosids</taxon>
        <taxon>fabids</taxon>
        <taxon>Fabales</taxon>
        <taxon>Fabaceae</taxon>
        <taxon>Papilionoideae</taxon>
        <taxon>50 kb inversion clade</taxon>
        <taxon>NPAAA clade</taxon>
        <taxon>Hologalegina</taxon>
        <taxon>IRL clade</taxon>
        <taxon>Trifolieae</taxon>
        <taxon>Trifolium</taxon>
    </lineage>
</organism>
<dbReference type="AlphaFoldDB" id="A0A392Q8L3"/>
<evidence type="ECO:0000313" key="1">
    <source>
        <dbReference type="EMBL" id="MCI20484.1"/>
    </source>
</evidence>
<dbReference type="GO" id="GO:0016787">
    <property type="term" value="F:hydrolase activity"/>
    <property type="evidence" value="ECO:0007669"/>
    <property type="project" value="UniProtKB-KW"/>
</dbReference>
<proteinExistence type="predicted"/>
<reference evidence="1 2" key="1">
    <citation type="journal article" date="2018" name="Front. Plant Sci.">
        <title>Red Clover (Trifolium pratense) and Zigzag Clover (T. medium) - A Picture of Genomic Similarities and Differences.</title>
        <authorList>
            <person name="Dluhosova J."/>
            <person name="Istvanek J."/>
            <person name="Nedelnik J."/>
            <person name="Repkova J."/>
        </authorList>
    </citation>
    <scope>NUCLEOTIDE SEQUENCE [LARGE SCALE GENOMIC DNA]</scope>
    <source>
        <strain evidence="2">cv. 10/8</strain>
        <tissue evidence="1">Leaf</tissue>
    </source>
</reference>
<dbReference type="Proteomes" id="UP000265520">
    <property type="component" value="Unassembled WGS sequence"/>
</dbReference>
<feature type="non-terminal residue" evidence="1">
    <location>
        <position position="1"/>
    </location>
</feature>